<dbReference type="Proteomes" id="UP001153269">
    <property type="component" value="Unassembled WGS sequence"/>
</dbReference>
<comment type="caution">
    <text evidence="2">The sequence shown here is derived from an EMBL/GenBank/DDBJ whole genome shotgun (WGS) entry which is preliminary data.</text>
</comment>
<keyword evidence="3" id="KW-1185">Reference proteome</keyword>
<sequence>MGARRGQRQLRSDVREAWQRPPPHKAQSALIALHAELSSNQPATQSAFPPSPVLSPGGQHLAGRPVFLSQTRYACLLLTIPLSLVQLLRPPQPMAARLSPPWRPDRAVSSACRHEWKRSSPTRVLQRPHSISIPEVTTWSRSNNPDM</sequence>
<reference evidence="2" key="1">
    <citation type="submission" date="2020-03" db="EMBL/GenBank/DDBJ databases">
        <authorList>
            <person name="Weist P."/>
        </authorList>
    </citation>
    <scope>NUCLEOTIDE SEQUENCE</scope>
</reference>
<evidence type="ECO:0000313" key="2">
    <source>
        <dbReference type="EMBL" id="CAB1412361.1"/>
    </source>
</evidence>
<name>A0A9N7TH09_PLEPL</name>
<proteinExistence type="predicted"/>
<dbReference type="AlphaFoldDB" id="A0A9N7TH09"/>
<evidence type="ECO:0000313" key="3">
    <source>
        <dbReference type="Proteomes" id="UP001153269"/>
    </source>
</evidence>
<evidence type="ECO:0000256" key="1">
    <source>
        <dbReference type="SAM" id="MobiDB-lite"/>
    </source>
</evidence>
<gene>
    <name evidence="2" type="ORF">PLEPLA_LOCUS52</name>
</gene>
<protein>
    <submittedName>
        <fullName evidence="2">Uncharacterized protein</fullName>
    </submittedName>
</protein>
<accession>A0A9N7TH09</accession>
<dbReference type="EMBL" id="CADEAL010000001">
    <property type="protein sequence ID" value="CAB1412361.1"/>
    <property type="molecule type" value="Genomic_DNA"/>
</dbReference>
<feature type="region of interest" description="Disordered" evidence="1">
    <location>
        <begin position="1"/>
        <end position="26"/>
    </location>
</feature>
<organism evidence="2 3">
    <name type="scientific">Pleuronectes platessa</name>
    <name type="common">European plaice</name>
    <dbReference type="NCBI Taxonomy" id="8262"/>
    <lineage>
        <taxon>Eukaryota</taxon>
        <taxon>Metazoa</taxon>
        <taxon>Chordata</taxon>
        <taxon>Craniata</taxon>
        <taxon>Vertebrata</taxon>
        <taxon>Euteleostomi</taxon>
        <taxon>Actinopterygii</taxon>
        <taxon>Neopterygii</taxon>
        <taxon>Teleostei</taxon>
        <taxon>Neoteleostei</taxon>
        <taxon>Acanthomorphata</taxon>
        <taxon>Carangaria</taxon>
        <taxon>Pleuronectiformes</taxon>
        <taxon>Pleuronectoidei</taxon>
        <taxon>Pleuronectidae</taxon>
        <taxon>Pleuronectes</taxon>
    </lineage>
</organism>